<dbReference type="GO" id="GO:0016301">
    <property type="term" value="F:kinase activity"/>
    <property type="evidence" value="ECO:0007669"/>
    <property type="project" value="UniProtKB-KW"/>
</dbReference>
<comment type="caution">
    <text evidence="4">The sequence shown here is derived from an EMBL/GenBank/DDBJ whole genome shotgun (WGS) entry which is preliminary data.</text>
</comment>
<sequence length="306" mass="31777">MGKDTTASPSATVICCGQVVIDHTFRVDEIDPPPSKTTARAYHLGVGGMGAHAAIAVVRLGGRALFWGRVGDDEAGAAACEALAEEGVDVTHLRRIEGAKTALSAVIVDKHGERAIVTYRGSGLGTDPAWLPLDQMGQAGAILVDPRWPEGVHHVLDAARAQGVPTVIDAEKSEARILHDLVPRVDHAIFAMTGLSVFAGGAPPLRGLRQALDSGVTKLVAVTRGENSTLWMRPGDEKAHEMPAFPVAATNTTGAGDVFHGAYALAIAEGQEIEAALRFASAAGALRARDGQTPDRAMVEALIAGG</sequence>
<dbReference type="PANTHER" id="PTHR10584:SF157">
    <property type="entry name" value="SULFOFRUCTOSE KINASE"/>
    <property type="match status" value="1"/>
</dbReference>
<dbReference type="OrthoDB" id="9792663at2"/>
<dbReference type="InterPro" id="IPR011611">
    <property type="entry name" value="PfkB_dom"/>
</dbReference>
<protein>
    <submittedName>
        <fullName evidence="4">Sulfofructose kinase</fullName>
    </submittedName>
</protein>
<name>A0A2W7IDA3_9PROT</name>
<dbReference type="SUPFAM" id="SSF53613">
    <property type="entry name" value="Ribokinase-like"/>
    <property type="match status" value="1"/>
</dbReference>
<keyword evidence="2 4" id="KW-0418">Kinase</keyword>
<dbReference type="RefSeq" id="WP_111398662.1">
    <property type="nucleotide sequence ID" value="NZ_QKYU01000013.1"/>
</dbReference>
<evidence type="ECO:0000313" key="5">
    <source>
        <dbReference type="Proteomes" id="UP000249688"/>
    </source>
</evidence>
<dbReference type="AlphaFoldDB" id="A0A2W7IDA3"/>
<dbReference type="PROSITE" id="PS00584">
    <property type="entry name" value="PFKB_KINASES_2"/>
    <property type="match status" value="1"/>
</dbReference>
<evidence type="ECO:0000256" key="2">
    <source>
        <dbReference type="ARBA" id="ARBA00022777"/>
    </source>
</evidence>
<evidence type="ECO:0000256" key="1">
    <source>
        <dbReference type="ARBA" id="ARBA00022679"/>
    </source>
</evidence>
<keyword evidence="1" id="KW-0808">Transferase</keyword>
<feature type="domain" description="Carbohydrate kinase PfkB" evidence="3">
    <location>
        <begin position="12"/>
        <end position="290"/>
    </location>
</feature>
<evidence type="ECO:0000259" key="3">
    <source>
        <dbReference type="Pfam" id="PF00294"/>
    </source>
</evidence>
<dbReference type="InterPro" id="IPR002173">
    <property type="entry name" value="Carboh/pur_kinase_PfkB_CS"/>
</dbReference>
<organism evidence="4 5">
    <name type="scientific">Humitalea rosea</name>
    <dbReference type="NCBI Taxonomy" id="990373"/>
    <lineage>
        <taxon>Bacteria</taxon>
        <taxon>Pseudomonadati</taxon>
        <taxon>Pseudomonadota</taxon>
        <taxon>Alphaproteobacteria</taxon>
        <taxon>Acetobacterales</taxon>
        <taxon>Roseomonadaceae</taxon>
        <taxon>Humitalea</taxon>
    </lineage>
</organism>
<proteinExistence type="predicted"/>
<dbReference type="EMBL" id="QKYU01000013">
    <property type="protein sequence ID" value="PZW44946.1"/>
    <property type="molecule type" value="Genomic_DNA"/>
</dbReference>
<dbReference type="Gene3D" id="3.40.1190.20">
    <property type="match status" value="1"/>
</dbReference>
<keyword evidence="5" id="KW-1185">Reference proteome</keyword>
<dbReference type="GO" id="GO:0005829">
    <property type="term" value="C:cytosol"/>
    <property type="evidence" value="ECO:0007669"/>
    <property type="project" value="TreeGrafter"/>
</dbReference>
<dbReference type="InterPro" id="IPR029056">
    <property type="entry name" value="Ribokinase-like"/>
</dbReference>
<evidence type="ECO:0000313" key="4">
    <source>
        <dbReference type="EMBL" id="PZW44946.1"/>
    </source>
</evidence>
<dbReference type="Proteomes" id="UP000249688">
    <property type="component" value="Unassembled WGS sequence"/>
</dbReference>
<reference evidence="4 5" key="1">
    <citation type="submission" date="2018-06" db="EMBL/GenBank/DDBJ databases">
        <title>Genomic Encyclopedia of Archaeal and Bacterial Type Strains, Phase II (KMG-II): from individual species to whole genera.</title>
        <authorList>
            <person name="Goeker M."/>
        </authorList>
    </citation>
    <scope>NUCLEOTIDE SEQUENCE [LARGE SCALE GENOMIC DNA]</scope>
    <source>
        <strain evidence="4 5">DSM 24525</strain>
    </source>
</reference>
<accession>A0A2W7IDA3</accession>
<gene>
    <name evidence="4" type="ORF">C8P66_113113</name>
</gene>
<dbReference type="Pfam" id="PF00294">
    <property type="entry name" value="PfkB"/>
    <property type="match status" value="1"/>
</dbReference>
<dbReference type="PANTHER" id="PTHR10584">
    <property type="entry name" value="SUGAR KINASE"/>
    <property type="match status" value="1"/>
</dbReference>